<dbReference type="STRING" id="624147.SAMN04487970_1001279"/>
<evidence type="ECO:0000259" key="2">
    <source>
        <dbReference type="PROSITE" id="PS51166"/>
    </source>
</evidence>
<dbReference type="Pfam" id="PF00686">
    <property type="entry name" value="CBM_20"/>
    <property type="match status" value="1"/>
</dbReference>
<proteinExistence type="predicted"/>
<dbReference type="CDD" id="cd00604">
    <property type="entry name" value="IPT_CGTD"/>
    <property type="match status" value="1"/>
</dbReference>
<dbReference type="InterPro" id="IPR013784">
    <property type="entry name" value="Carb-bd-like_fold"/>
</dbReference>
<dbReference type="PROSITE" id="PS51166">
    <property type="entry name" value="CBM20"/>
    <property type="match status" value="1"/>
</dbReference>
<dbReference type="SUPFAM" id="SSF81296">
    <property type="entry name" value="E set domains"/>
    <property type="match status" value="1"/>
</dbReference>
<dbReference type="GO" id="GO:2001070">
    <property type="term" value="F:starch binding"/>
    <property type="evidence" value="ECO:0007669"/>
    <property type="project" value="InterPro"/>
</dbReference>
<sequence>MLNGGGLTVGSGGAASSFTLATGGVSVWQYTTAQTAPVIGHVGPMMAKAGNTVAIDGRGFGSTKGTVYFGSTAVTGANIVSWEDTEIKVVVPAAAAGKYGIKVRTAGAADSSVYGNFNLLTNEQVNVRFVVNNASTTLGENVYLTGSVSELGHWEPAKAIGPLFNKVMYAYPTWYYDVSVPAGTAIEFKFLKKNGNSVTWEGSSNHTFTTPSSGTATVTVNWQP</sequence>
<organism evidence="3 4">
    <name type="scientific">Paenibacillus tianmuensis</name>
    <dbReference type="NCBI Taxonomy" id="624147"/>
    <lineage>
        <taxon>Bacteria</taxon>
        <taxon>Bacillati</taxon>
        <taxon>Bacillota</taxon>
        <taxon>Bacilli</taxon>
        <taxon>Bacillales</taxon>
        <taxon>Paenibacillaceae</taxon>
        <taxon>Paenibacillus</taxon>
    </lineage>
</organism>
<dbReference type="InterPro" id="IPR014756">
    <property type="entry name" value="Ig_E-set"/>
</dbReference>
<dbReference type="SMART" id="SM01065">
    <property type="entry name" value="CBM_2"/>
    <property type="match status" value="1"/>
</dbReference>
<dbReference type="Proteomes" id="UP000198601">
    <property type="component" value="Unassembled WGS sequence"/>
</dbReference>
<dbReference type="Gene3D" id="2.60.40.10">
    <property type="entry name" value="Immunoglobulins"/>
    <property type="match status" value="2"/>
</dbReference>
<evidence type="ECO:0000256" key="1">
    <source>
        <dbReference type="ARBA" id="ARBA00022837"/>
    </source>
</evidence>
<dbReference type="GO" id="GO:0016020">
    <property type="term" value="C:membrane"/>
    <property type="evidence" value="ECO:0007669"/>
    <property type="project" value="TreeGrafter"/>
</dbReference>
<dbReference type="InterPro" id="IPR002044">
    <property type="entry name" value="CBM20"/>
</dbReference>
<evidence type="ECO:0000313" key="4">
    <source>
        <dbReference type="Proteomes" id="UP000198601"/>
    </source>
</evidence>
<keyword evidence="1" id="KW-0106">Calcium</keyword>
<dbReference type="PANTHER" id="PTHR15048:SF0">
    <property type="entry name" value="STARCH-BINDING DOMAIN-CONTAINING PROTEIN 1"/>
    <property type="match status" value="1"/>
</dbReference>
<dbReference type="InterPro" id="IPR013783">
    <property type="entry name" value="Ig-like_fold"/>
</dbReference>
<protein>
    <submittedName>
        <fullName evidence="3">IPT/TIG domain-containing protein</fullName>
    </submittedName>
</protein>
<feature type="domain" description="CBM20" evidence="2">
    <location>
        <begin position="119"/>
        <end position="224"/>
    </location>
</feature>
<evidence type="ECO:0000313" key="3">
    <source>
        <dbReference type="EMBL" id="SCW28738.1"/>
    </source>
</evidence>
<name>A0A1G4P9C5_9BACL</name>
<dbReference type="EMBL" id="FMTT01000001">
    <property type="protein sequence ID" value="SCW28738.1"/>
    <property type="molecule type" value="Genomic_DNA"/>
</dbReference>
<dbReference type="AlphaFoldDB" id="A0A1G4P9C5"/>
<accession>A0A1G4P9C5</accession>
<keyword evidence="4" id="KW-1185">Reference proteome</keyword>
<dbReference type="Pfam" id="PF01833">
    <property type="entry name" value="TIG"/>
    <property type="match status" value="1"/>
</dbReference>
<reference evidence="4" key="1">
    <citation type="submission" date="2016-10" db="EMBL/GenBank/DDBJ databases">
        <authorList>
            <person name="Varghese N."/>
            <person name="Submissions S."/>
        </authorList>
    </citation>
    <scope>NUCLEOTIDE SEQUENCE [LARGE SCALE GENOMIC DNA]</scope>
    <source>
        <strain evidence="4">CGMCC 1.8946</strain>
    </source>
</reference>
<dbReference type="InterPro" id="IPR002909">
    <property type="entry name" value="IPT_dom"/>
</dbReference>
<dbReference type="SUPFAM" id="SSF49452">
    <property type="entry name" value="Starch-binding domain-like"/>
    <property type="match status" value="1"/>
</dbReference>
<dbReference type="PANTHER" id="PTHR15048">
    <property type="entry name" value="STARCH-BINDING DOMAIN-CONTAINING PROTEIN 1"/>
    <property type="match status" value="1"/>
</dbReference>
<gene>
    <name evidence="3" type="ORF">SAMN04487970_1001279</name>
</gene>